<dbReference type="InterPro" id="IPR017996">
    <property type="entry name" value="MRJP/yellow-related"/>
</dbReference>
<evidence type="ECO:0000256" key="6">
    <source>
        <dbReference type="SAM" id="SignalP"/>
    </source>
</evidence>
<dbReference type="Gene3D" id="2.120.10.30">
    <property type="entry name" value="TolB, C-terminal domain"/>
    <property type="match status" value="1"/>
</dbReference>
<dbReference type="Pfam" id="PF03022">
    <property type="entry name" value="MRJP"/>
    <property type="match status" value="1"/>
</dbReference>
<accession>A0A7F5R2G9</accession>
<evidence type="ECO:0000313" key="8">
    <source>
        <dbReference type="RefSeq" id="XP_025829228.1"/>
    </source>
</evidence>
<dbReference type="GO" id="GO:0005576">
    <property type="term" value="C:extracellular region"/>
    <property type="evidence" value="ECO:0007669"/>
    <property type="project" value="UniProtKB-SubCell"/>
</dbReference>
<reference evidence="8" key="1">
    <citation type="submission" date="2025-08" db="UniProtKB">
        <authorList>
            <consortium name="RefSeq"/>
        </authorList>
    </citation>
    <scope>IDENTIFICATION</scope>
    <source>
        <tissue evidence="8">Entire body</tissue>
    </source>
</reference>
<proteinExistence type="inferred from homology"/>
<evidence type="ECO:0000256" key="1">
    <source>
        <dbReference type="ARBA" id="ARBA00004613"/>
    </source>
</evidence>
<dbReference type="PANTHER" id="PTHR10009:SF7">
    <property type="entry name" value="GH10609P-RELATED"/>
    <property type="match status" value="1"/>
</dbReference>
<feature type="signal peptide" evidence="6">
    <location>
        <begin position="1"/>
        <end position="30"/>
    </location>
</feature>
<dbReference type="Proteomes" id="UP000192223">
    <property type="component" value="Unplaced"/>
</dbReference>
<gene>
    <name evidence="8" type="primary">LOC112904134</name>
</gene>
<feature type="chain" id="PRO_5028945861" evidence="6">
    <location>
        <begin position="31"/>
        <end position="264"/>
    </location>
</feature>
<comment type="subcellular location">
    <subcellularLocation>
        <location evidence="1">Secreted</location>
    </subcellularLocation>
</comment>
<dbReference type="RefSeq" id="XP_025829228.1">
    <property type="nucleotide sequence ID" value="XM_025973443.1"/>
</dbReference>
<evidence type="ECO:0000256" key="5">
    <source>
        <dbReference type="ARBA" id="ARBA00023180"/>
    </source>
</evidence>
<sequence>MTRSTEAFIGSKWLCIILVIYASTWTLSESIPNSNAAKISEVFRWKYIEFDYPSKSERQEAIDNGDFIPGRSLLIDVDVYYGSRGQKVFIGMPRMQGGHPATIATVTNKTTADGNPIVKPYPSWDWHKNLNDCPTNRIVSVFRVKVDECGRLWILDTGSRNDSYICPAQILAFDLKTDTLLYRYEIPSNQYEPRSVFVVPVVDVRDKQCKDTIVYVSDCQGFAIIVYNPSLGVSWKVGDKTMYPYPSSGTYEIQGKNTAILFEC</sequence>
<keyword evidence="7" id="KW-1185">Reference proteome</keyword>
<dbReference type="InParanoid" id="A0A7F5R2G9"/>
<organism evidence="7 8">
    <name type="scientific">Agrilus planipennis</name>
    <name type="common">Emerald ash borer</name>
    <name type="synonym">Agrilus marcopoli</name>
    <dbReference type="NCBI Taxonomy" id="224129"/>
    <lineage>
        <taxon>Eukaryota</taxon>
        <taxon>Metazoa</taxon>
        <taxon>Ecdysozoa</taxon>
        <taxon>Arthropoda</taxon>
        <taxon>Hexapoda</taxon>
        <taxon>Insecta</taxon>
        <taxon>Pterygota</taxon>
        <taxon>Neoptera</taxon>
        <taxon>Endopterygota</taxon>
        <taxon>Coleoptera</taxon>
        <taxon>Polyphaga</taxon>
        <taxon>Elateriformia</taxon>
        <taxon>Buprestoidea</taxon>
        <taxon>Buprestidae</taxon>
        <taxon>Agrilinae</taxon>
        <taxon>Agrilus</taxon>
    </lineage>
</organism>
<evidence type="ECO:0000256" key="4">
    <source>
        <dbReference type="ARBA" id="ARBA00022729"/>
    </source>
</evidence>
<protein>
    <submittedName>
        <fullName evidence="8">Protein yellow-like</fullName>
    </submittedName>
</protein>
<dbReference type="InterPro" id="IPR011042">
    <property type="entry name" value="6-blade_b-propeller_TolB-like"/>
</dbReference>
<dbReference type="OrthoDB" id="8184345at2759"/>
<keyword evidence="4 6" id="KW-0732">Signal</keyword>
<dbReference type="GeneID" id="112904134"/>
<dbReference type="PANTHER" id="PTHR10009">
    <property type="entry name" value="PROTEIN YELLOW-RELATED"/>
    <property type="match status" value="1"/>
</dbReference>
<evidence type="ECO:0000256" key="2">
    <source>
        <dbReference type="ARBA" id="ARBA00009127"/>
    </source>
</evidence>
<evidence type="ECO:0000256" key="3">
    <source>
        <dbReference type="ARBA" id="ARBA00022525"/>
    </source>
</evidence>
<comment type="similarity">
    <text evidence="2">Belongs to the major royal jelly protein family.</text>
</comment>
<keyword evidence="5" id="KW-0325">Glycoprotein</keyword>
<evidence type="ECO:0000313" key="7">
    <source>
        <dbReference type="Proteomes" id="UP000192223"/>
    </source>
</evidence>
<dbReference type="KEGG" id="apln:112904134"/>
<keyword evidence="3" id="KW-0964">Secreted</keyword>
<name>A0A7F5R2G9_AGRPL</name>
<dbReference type="AlphaFoldDB" id="A0A7F5R2G9"/>